<gene>
    <name evidence="1" type="ORF">FHX81_2326</name>
</gene>
<dbReference type="EMBL" id="VFPP01000001">
    <property type="protein sequence ID" value="TQM80005.1"/>
    <property type="molecule type" value="Genomic_DNA"/>
</dbReference>
<organism evidence="1 2">
    <name type="scientific">Saccharothrix saharensis</name>
    <dbReference type="NCBI Taxonomy" id="571190"/>
    <lineage>
        <taxon>Bacteria</taxon>
        <taxon>Bacillati</taxon>
        <taxon>Actinomycetota</taxon>
        <taxon>Actinomycetes</taxon>
        <taxon>Pseudonocardiales</taxon>
        <taxon>Pseudonocardiaceae</taxon>
        <taxon>Saccharothrix</taxon>
    </lineage>
</organism>
<comment type="caution">
    <text evidence="1">The sequence shown here is derived from an EMBL/GenBank/DDBJ whole genome shotgun (WGS) entry which is preliminary data.</text>
</comment>
<reference evidence="1 2" key="1">
    <citation type="submission" date="2019-06" db="EMBL/GenBank/DDBJ databases">
        <title>Sequencing the genomes of 1000 actinobacteria strains.</title>
        <authorList>
            <person name="Klenk H.-P."/>
        </authorList>
    </citation>
    <scope>NUCLEOTIDE SEQUENCE [LARGE SCALE GENOMIC DNA]</scope>
    <source>
        <strain evidence="1 2">DSM 45456</strain>
    </source>
</reference>
<accession>A0A543JAZ4</accession>
<evidence type="ECO:0000313" key="1">
    <source>
        <dbReference type="EMBL" id="TQM80005.1"/>
    </source>
</evidence>
<evidence type="ECO:0000313" key="2">
    <source>
        <dbReference type="Proteomes" id="UP000316628"/>
    </source>
</evidence>
<name>A0A543JAZ4_9PSEU</name>
<keyword evidence="2" id="KW-1185">Reference proteome</keyword>
<dbReference type="AlphaFoldDB" id="A0A543JAZ4"/>
<proteinExistence type="predicted"/>
<sequence length="47" mass="4806">MSAPRQVAVGVLADEGLPERVITAVADELPGVFAAQVERAGRMAGEA</sequence>
<dbReference type="RefSeq" id="WP_246107767.1">
    <property type="nucleotide sequence ID" value="NZ_VFPP01000001.1"/>
</dbReference>
<protein>
    <submittedName>
        <fullName evidence="1">Uncharacterized protein</fullName>
    </submittedName>
</protein>
<dbReference type="Proteomes" id="UP000316628">
    <property type="component" value="Unassembled WGS sequence"/>
</dbReference>